<evidence type="ECO:0000313" key="3">
    <source>
        <dbReference type="Proteomes" id="UP000794436"/>
    </source>
</evidence>
<dbReference type="OrthoDB" id="166643at2759"/>
<evidence type="ECO:0008006" key="4">
    <source>
        <dbReference type="Google" id="ProtNLM"/>
    </source>
</evidence>
<protein>
    <recommendedName>
        <fullName evidence="4">PDZ domain-containing protein</fullName>
    </recommendedName>
</protein>
<feature type="region of interest" description="Disordered" evidence="1">
    <location>
        <begin position="227"/>
        <end position="246"/>
    </location>
</feature>
<sequence length="326" mass="35858">MDTTSRQVGAPAKELARNLPQLVEQLKRLRFELEKSNRIYEAIASAPRGSSKLPSDEGVDERQSMYTPYPGSNRSDPVDDYGRASSMRYAPRPSSWFPSVQTAVDYTVMWVSGECGISLRNFSTNKIGAQIAVLQQAEGVTTGIANCRLGDQLVTVNDDVVEDFRFRDIVQKLKSTRRPITLGFRTSQNIATSPTSGGRMSSVGARGNSSRGVFGSEDELMALRGTEKFGSGEFTDRPTYSSVRSSTSTLSDDVELWCKEQEEMHSDVIMLVTETVMRCEKLQQENLDQLQNLMQLAPDMSDVDSIDLTSVESPLEATSSASSSTA</sequence>
<accession>A0A8K1FDG9</accession>
<dbReference type="EMBL" id="SPLM01000147">
    <property type="protein sequence ID" value="TMW55577.1"/>
    <property type="molecule type" value="Genomic_DNA"/>
</dbReference>
<evidence type="ECO:0000313" key="2">
    <source>
        <dbReference type="EMBL" id="TMW55577.1"/>
    </source>
</evidence>
<feature type="region of interest" description="Disordered" evidence="1">
    <location>
        <begin position="45"/>
        <end position="85"/>
    </location>
</feature>
<organism evidence="2 3">
    <name type="scientific">Pythium oligandrum</name>
    <name type="common">Mycoparasitic fungus</name>
    <dbReference type="NCBI Taxonomy" id="41045"/>
    <lineage>
        <taxon>Eukaryota</taxon>
        <taxon>Sar</taxon>
        <taxon>Stramenopiles</taxon>
        <taxon>Oomycota</taxon>
        <taxon>Peronosporomycetes</taxon>
        <taxon>Pythiales</taxon>
        <taxon>Pythiaceae</taxon>
        <taxon>Pythium</taxon>
    </lineage>
</organism>
<dbReference type="Proteomes" id="UP000794436">
    <property type="component" value="Unassembled WGS sequence"/>
</dbReference>
<proteinExistence type="predicted"/>
<keyword evidence="3" id="KW-1185">Reference proteome</keyword>
<comment type="caution">
    <text evidence="2">The sequence shown here is derived from an EMBL/GenBank/DDBJ whole genome shotgun (WGS) entry which is preliminary data.</text>
</comment>
<gene>
    <name evidence="2" type="ORF">Poli38472_010459</name>
</gene>
<evidence type="ECO:0000256" key="1">
    <source>
        <dbReference type="SAM" id="MobiDB-lite"/>
    </source>
</evidence>
<feature type="region of interest" description="Disordered" evidence="1">
    <location>
        <begin position="188"/>
        <end position="212"/>
    </location>
</feature>
<feature type="compositionally biased region" description="Polar residues" evidence="1">
    <location>
        <begin position="188"/>
        <end position="199"/>
    </location>
</feature>
<dbReference type="AlphaFoldDB" id="A0A8K1FDG9"/>
<name>A0A8K1FDG9_PYTOL</name>
<dbReference type="SUPFAM" id="SSF50156">
    <property type="entry name" value="PDZ domain-like"/>
    <property type="match status" value="1"/>
</dbReference>
<reference evidence="2" key="1">
    <citation type="submission" date="2019-03" db="EMBL/GenBank/DDBJ databases">
        <title>Long read genome sequence of the mycoparasitic Pythium oligandrum ATCC 38472 isolated from sugarbeet rhizosphere.</title>
        <authorList>
            <person name="Gaulin E."/>
        </authorList>
    </citation>
    <scope>NUCLEOTIDE SEQUENCE</scope>
    <source>
        <strain evidence="2">ATCC 38472_TT</strain>
    </source>
</reference>
<feature type="compositionally biased region" description="Polar residues" evidence="1">
    <location>
        <begin position="64"/>
        <end position="75"/>
    </location>
</feature>
<dbReference type="InterPro" id="IPR036034">
    <property type="entry name" value="PDZ_sf"/>
</dbReference>